<comment type="caution">
    <text evidence="2">The sequence shown here is derived from an EMBL/GenBank/DDBJ whole genome shotgun (WGS) entry which is preliminary data.</text>
</comment>
<dbReference type="GO" id="GO:0061711">
    <property type="term" value="F:tRNA N(6)-L-threonylcarbamoyladenine synthase activity"/>
    <property type="evidence" value="ECO:0007669"/>
    <property type="project" value="UniProtKB-EC"/>
</dbReference>
<keyword evidence="3" id="KW-1185">Reference proteome</keyword>
<dbReference type="RefSeq" id="WP_247198618.1">
    <property type="nucleotide sequence ID" value="NZ_JALKCG010000001.1"/>
</dbReference>
<accession>A0ABT0DI50</accession>
<dbReference type="EC" id="2.3.1.234" evidence="2"/>
<dbReference type="InterPro" id="IPR043129">
    <property type="entry name" value="ATPase_NBD"/>
</dbReference>
<dbReference type="Pfam" id="PF00814">
    <property type="entry name" value="TsaD"/>
    <property type="match status" value="1"/>
</dbReference>
<organism evidence="2 3">
    <name type="scientific">Ancylobacter koreensis</name>
    <dbReference type="NCBI Taxonomy" id="266121"/>
    <lineage>
        <taxon>Bacteria</taxon>
        <taxon>Pseudomonadati</taxon>
        <taxon>Pseudomonadota</taxon>
        <taxon>Alphaproteobacteria</taxon>
        <taxon>Hyphomicrobiales</taxon>
        <taxon>Xanthobacteraceae</taxon>
        <taxon>Ancylobacter</taxon>
    </lineage>
</organism>
<dbReference type="SUPFAM" id="SSF53067">
    <property type="entry name" value="Actin-like ATPase domain"/>
    <property type="match status" value="2"/>
</dbReference>
<dbReference type="Gene3D" id="3.30.420.40">
    <property type="match status" value="2"/>
</dbReference>
<sequence length="227" mass="23326">MLILAIDTALEACSTALHDTGADTTLAVLREPMTRGHAEALIPMVARVLERAGQSMSDIDAFAVTVGPGSFTGLRVGIAAARGFALATGKPVIGLSTLAVLAAPLLARDDSVPVAAAIDARHGNVYLQVIGAAGRVLVTPRAMAVRDAARSVANGPVRLVGSGAPLIADAWPSGERAPIVLLGDLTPDPVWLARLAGVADPARSEARPLYLREADAKPQTGGRIARR</sequence>
<dbReference type="NCBIfam" id="TIGR03725">
    <property type="entry name" value="T6A_YeaZ"/>
    <property type="match status" value="1"/>
</dbReference>
<dbReference type="PANTHER" id="PTHR11735">
    <property type="entry name" value="TRNA N6-ADENOSINE THREONYLCARBAMOYLTRANSFERASE"/>
    <property type="match status" value="1"/>
</dbReference>
<dbReference type="InterPro" id="IPR022496">
    <property type="entry name" value="T6A_TsaB"/>
</dbReference>
<name>A0ABT0DI50_9HYPH</name>
<dbReference type="PANTHER" id="PTHR11735:SF11">
    <property type="entry name" value="TRNA THREONYLCARBAMOYLADENOSINE BIOSYNTHESIS PROTEIN TSAB"/>
    <property type="match status" value="1"/>
</dbReference>
<proteinExistence type="predicted"/>
<reference evidence="3" key="2">
    <citation type="submission" date="2023-07" db="EMBL/GenBank/DDBJ databases">
        <title>Ancylobacter moscoviensis sp. nov., facultatively methylotrophic bacteria from activated sludge and the reclassification of Starkeya novella (Starkey 1934) Kelly et al. 2000 as Ancylobacter novellus comb. nov., Starkeya koreensis Im et al. 2006 as Ancylobacter koreensis comb.nov., Angulomicrobium tetraedrale Vasil'eva et al. 1986 as Ancylobacter tetraedralis comb. nov., Angulomicrobium amanitiforme Fritz et al. 2004 as Ancylobacter amanitiformis comb. nov. and Methylorhabdus multivorans Doronina et al. 1996 as Ancylobacter multivorans comb. nov. and emended description of the genus Ancylobacter.</title>
        <authorList>
            <person name="Doronina N."/>
            <person name="Chemodurova A."/>
            <person name="Grouzdev D."/>
            <person name="Koziaeva V."/>
            <person name="Shi W."/>
            <person name="Wu L."/>
            <person name="Kaparullina E."/>
        </authorList>
    </citation>
    <scope>NUCLEOTIDE SEQUENCE [LARGE SCALE GENOMIC DNA]</scope>
    <source>
        <strain evidence="3">Jip08</strain>
    </source>
</reference>
<keyword evidence="2" id="KW-0012">Acyltransferase</keyword>
<protein>
    <submittedName>
        <fullName evidence="2">tRNA (Adenosine(37)-N6)-threonylcarbamoyltransferase complex dimerization subunit type 1 TsaB</fullName>
        <ecNumber evidence="2">2.3.1.234</ecNumber>
    </submittedName>
</protein>
<evidence type="ECO:0000313" key="2">
    <source>
        <dbReference type="EMBL" id="MCK0206958.1"/>
    </source>
</evidence>
<dbReference type="EMBL" id="JALKCG010000001">
    <property type="protein sequence ID" value="MCK0206958.1"/>
    <property type="molecule type" value="Genomic_DNA"/>
</dbReference>
<dbReference type="InterPro" id="IPR000905">
    <property type="entry name" value="Gcp-like_dom"/>
</dbReference>
<reference evidence="2 3" key="1">
    <citation type="submission" date="2022-04" db="EMBL/GenBank/DDBJ databases">
        <authorList>
            <person name="Grouzdev D.S."/>
            <person name="Pantiukh K.S."/>
            <person name="Krutkina M.S."/>
        </authorList>
    </citation>
    <scope>NUCLEOTIDE SEQUENCE [LARGE SCALE GENOMIC DNA]</scope>
    <source>
        <strain evidence="2 3">Jip08</strain>
    </source>
</reference>
<feature type="domain" description="Gcp-like" evidence="1">
    <location>
        <begin position="34"/>
        <end position="130"/>
    </location>
</feature>
<keyword evidence="2" id="KW-0808">Transferase</keyword>
<dbReference type="Proteomes" id="UP001202867">
    <property type="component" value="Unassembled WGS sequence"/>
</dbReference>
<evidence type="ECO:0000313" key="3">
    <source>
        <dbReference type="Proteomes" id="UP001202867"/>
    </source>
</evidence>
<evidence type="ECO:0000259" key="1">
    <source>
        <dbReference type="Pfam" id="PF00814"/>
    </source>
</evidence>
<gene>
    <name evidence="2" type="primary">tsaB</name>
    <name evidence="2" type="ORF">MWN33_02805</name>
</gene>